<dbReference type="Proteomes" id="UP000324285">
    <property type="component" value="Chromosome"/>
</dbReference>
<keyword evidence="3" id="KW-1185">Reference proteome</keyword>
<evidence type="ECO:0000313" key="2">
    <source>
        <dbReference type="EMBL" id="QEM80217.1"/>
    </source>
</evidence>
<feature type="compositionally biased region" description="Basic and acidic residues" evidence="1">
    <location>
        <begin position="40"/>
        <end position="62"/>
    </location>
</feature>
<evidence type="ECO:0000313" key="3">
    <source>
        <dbReference type="Proteomes" id="UP000324285"/>
    </source>
</evidence>
<accession>A0A5C1NDS8</accession>
<evidence type="ECO:0000256" key="1">
    <source>
        <dbReference type="SAM" id="MobiDB-lite"/>
    </source>
</evidence>
<dbReference type="AlphaFoldDB" id="A0A5C1NDS8"/>
<dbReference type="InterPro" id="IPR006522">
    <property type="entry name" value="Phage_virion_morphogenesis"/>
</dbReference>
<dbReference type="NCBIfam" id="TIGR01635">
    <property type="entry name" value="tail_comp_S"/>
    <property type="match status" value="1"/>
</dbReference>
<protein>
    <submittedName>
        <fullName evidence="2">Phage virion morphogenesis protein</fullName>
    </submittedName>
</protein>
<reference evidence="2" key="1">
    <citation type="submission" date="2021-02" db="EMBL/GenBank/DDBJ databases">
        <title>Strain Y2R2, a novel species of the genus Halomonas.</title>
        <authorList>
            <person name="Huang H."/>
        </authorList>
    </citation>
    <scope>NUCLEOTIDE SEQUENCE</scope>
    <source>
        <strain evidence="2">Y2R2</strain>
    </source>
</reference>
<organism evidence="2 3">
    <name type="scientific">Halomonas binhaiensis</name>
    <dbReference type="NCBI Taxonomy" id="2562282"/>
    <lineage>
        <taxon>Bacteria</taxon>
        <taxon>Pseudomonadati</taxon>
        <taxon>Pseudomonadota</taxon>
        <taxon>Gammaproteobacteria</taxon>
        <taxon>Oceanospirillales</taxon>
        <taxon>Halomonadaceae</taxon>
        <taxon>Halomonas</taxon>
    </lineage>
</organism>
<gene>
    <name evidence="2" type="ORF">E4T21_00580</name>
</gene>
<dbReference type="RefSeq" id="WP_149282573.1">
    <property type="nucleotide sequence ID" value="NZ_CP038437.2"/>
</dbReference>
<proteinExistence type="predicted"/>
<dbReference type="Pfam" id="PF05069">
    <property type="entry name" value="Phage_tail_S"/>
    <property type="match status" value="1"/>
</dbReference>
<sequence length="148" mass="17470">MDDLQSLEEWVSPLLAKLTPKERRKLARTIATALRRRQRERIAHQRNPDGSEFEPRKPKKDQAGFVRRQPMFMKIRQAKYMKTQSDPHSAEVNFMGRVARIARIHQMGLRARVQPGGPSYDYPQRELLGYSEEDQRFIRDMVIDHLTL</sequence>
<feature type="region of interest" description="Disordered" evidence="1">
    <location>
        <begin position="34"/>
        <end position="66"/>
    </location>
</feature>
<name>A0A5C1NDS8_9GAMM</name>
<dbReference type="KEGG" id="hbh:E4T21_00580"/>
<dbReference type="OrthoDB" id="6402405at2"/>
<dbReference type="EMBL" id="CP038437">
    <property type="protein sequence ID" value="QEM80217.1"/>
    <property type="molecule type" value="Genomic_DNA"/>
</dbReference>